<name>A0A6L3ZJ76_9FLAO</name>
<dbReference type="InterPro" id="IPR000189">
    <property type="entry name" value="Transglyc_AS"/>
</dbReference>
<dbReference type="CDD" id="cd13403">
    <property type="entry name" value="MLTF-like"/>
    <property type="match status" value="1"/>
</dbReference>
<evidence type="ECO:0000256" key="1">
    <source>
        <dbReference type="ARBA" id="ARBA00004339"/>
    </source>
</evidence>
<evidence type="ECO:0000256" key="2">
    <source>
        <dbReference type="ARBA" id="ARBA00007734"/>
    </source>
</evidence>
<comment type="similarity">
    <text evidence="2">Belongs to the transglycosylase Slt family.</text>
</comment>
<dbReference type="SUPFAM" id="SSF53850">
    <property type="entry name" value="Periplasmic binding protein-like II"/>
    <property type="match status" value="1"/>
</dbReference>
<dbReference type="CDD" id="cd01009">
    <property type="entry name" value="PBP2_YfhD_N"/>
    <property type="match status" value="1"/>
</dbReference>
<evidence type="ECO:0000256" key="4">
    <source>
        <dbReference type="ARBA" id="ARBA00023237"/>
    </source>
</evidence>
<evidence type="ECO:0000256" key="5">
    <source>
        <dbReference type="SAM" id="SignalP"/>
    </source>
</evidence>
<dbReference type="AlphaFoldDB" id="A0A6L3ZJ76"/>
<dbReference type="Proteomes" id="UP000484164">
    <property type="component" value="Unassembled WGS sequence"/>
</dbReference>
<sequence>MRFCLRPYLTLAIFSIPFLFLGCGSDSKSVETGQDSTDTTIAYMPFTMKRGTLHVLMDNNVASYYILKGQPRGFDYEILKWYCKDHGLNLEIDVIPNFDYILDSLTAGKGDLAAGNLTITGERLRKVQFSTPLHYTRQVLVQRITPEARRSRSKRKEWLVDHVLELEGRTIHVNRTSSFAERLYNIVRENGIQMDIVEVPADVGYTRLIEMVSEGDIDLTVADENIARLHRAYYSNLDINTPISLTQAIAWAIPPDRDSLKMSINNWLATKTTSARYNIIYNKYFSNSIRNSRESIREIQDGRISSYDEMIKERAQDMGWDWRLVAALIHQESRFNANAKSPFGATGLMQVMPATGERFGVSPSELHIPAQNLQAGTGFLLWLEDYWKRKMEDSTDIKKFILASYNVGLGHVIDARNLAIKYNLEPDVWYDNVEVMLKNKMLPKYYNDPVVDHGYCRGSEPYHYVRNILEIYQYYREFTDHNSTLEDLADLSTRPTLMGNVGVGKLDE</sequence>
<dbReference type="Gene3D" id="3.40.190.10">
    <property type="entry name" value="Periplasmic binding protein-like II"/>
    <property type="match status" value="2"/>
</dbReference>
<evidence type="ECO:0000259" key="6">
    <source>
        <dbReference type="SMART" id="SM00062"/>
    </source>
</evidence>
<dbReference type="InterPro" id="IPR001638">
    <property type="entry name" value="Solute-binding_3/MltF_N"/>
</dbReference>
<dbReference type="PROSITE" id="PS51257">
    <property type="entry name" value="PROKAR_LIPOPROTEIN"/>
    <property type="match status" value="1"/>
</dbReference>
<dbReference type="PANTHER" id="PTHR35936">
    <property type="entry name" value="MEMBRANE-BOUND LYTIC MUREIN TRANSGLYCOSYLASE F"/>
    <property type="match status" value="1"/>
</dbReference>
<protein>
    <submittedName>
        <fullName evidence="7">Transporter substrate-binding domain-containing protein</fullName>
    </submittedName>
</protein>
<comment type="caution">
    <text evidence="7">The sequence shown here is derived from an EMBL/GenBank/DDBJ whole genome shotgun (WGS) entry which is preliminary data.</text>
</comment>
<dbReference type="PROSITE" id="PS00922">
    <property type="entry name" value="TRANSGLYCOSYLASE"/>
    <property type="match status" value="1"/>
</dbReference>
<gene>
    <name evidence="7" type="ORF">F8C82_03500</name>
</gene>
<dbReference type="InterPro" id="IPR008258">
    <property type="entry name" value="Transglycosylase_SLT_dom_1"/>
</dbReference>
<feature type="signal peptide" evidence="5">
    <location>
        <begin position="1"/>
        <end position="22"/>
    </location>
</feature>
<feature type="chain" id="PRO_5026980503" evidence="5">
    <location>
        <begin position="23"/>
        <end position="508"/>
    </location>
</feature>
<evidence type="ECO:0000256" key="3">
    <source>
        <dbReference type="ARBA" id="ARBA00022729"/>
    </source>
</evidence>
<evidence type="ECO:0000313" key="7">
    <source>
        <dbReference type="EMBL" id="KAB2817475.1"/>
    </source>
</evidence>
<dbReference type="OrthoDB" id="9815002at2"/>
<keyword evidence="4" id="KW-0998">Cell outer membrane</keyword>
<dbReference type="GO" id="GO:0009279">
    <property type="term" value="C:cell outer membrane"/>
    <property type="evidence" value="ECO:0007669"/>
    <property type="project" value="UniProtKB-SubCell"/>
</dbReference>
<dbReference type="Pfam" id="PF00497">
    <property type="entry name" value="SBP_bac_3"/>
    <property type="match status" value="1"/>
</dbReference>
<dbReference type="SUPFAM" id="SSF53955">
    <property type="entry name" value="Lysozyme-like"/>
    <property type="match status" value="1"/>
</dbReference>
<dbReference type="Gene3D" id="1.10.530.10">
    <property type="match status" value="1"/>
</dbReference>
<keyword evidence="3 5" id="KW-0732">Signal</keyword>
<dbReference type="Pfam" id="PF01464">
    <property type="entry name" value="SLT"/>
    <property type="match status" value="1"/>
</dbReference>
<dbReference type="EMBL" id="WBVQ01000001">
    <property type="protein sequence ID" value="KAB2817475.1"/>
    <property type="molecule type" value="Genomic_DNA"/>
</dbReference>
<dbReference type="PANTHER" id="PTHR35936:SF19">
    <property type="entry name" value="AMINO-ACID-BINDING PROTEIN YXEM-RELATED"/>
    <property type="match status" value="1"/>
</dbReference>
<dbReference type="InterPro" id="IPR023346">
    <property type="entry name" value="Lysozyme-like_dom_sf"/>
</dbReference>
<keyword evidence="4" id="KW-0472">Membrane</keyword>
<dbReference type="SMART" id="SM00062">
    <property type="entry name" value="PBPb"/>
    <property type="match status" value="1"/>
</dbReference>
<keyword evidence="8" id="KW-1185">Reference proteome</keyword>
<dbReference type="GO" id="GO:0000270">
    <property type="term" value="P:peptidoglycan metabolic process"/>
    <property type="evidence" value="ECO:0007669"/>
    <property type="project" value="InterPro"/>
</dbReference>
<organism evidence="7 8">
    <name type="scientific">Phaeocystidibacter marisrubri</name>
    <dbReference type="NCBI Taxonomy" id="1577780"/>
    <lineage>
        <taxon>Bacteria</taxon>
        <taxon>Pseudomonadati</taxon>
        <taxon>Bacteroidota</taxon>
        <taxon>Flavobacteriia</taxon>
        <taxon>Flavobacteriales</taxon>
        <taxon>Phaeocystidibacteraceae</taxon>
        <taxon>Phaeocystidibacter</taxon>
    </lineage>
</organism>
<accession>A0A6L3ZJ76</accession>
<reference evidence="7 8" key="1">
    <citation type="submission" date="2019-10" db="EMBL/GenBank/DDBJ databases">
        <title>Genome sequence of Phaeocystidibacter marisrubri JCM30614 (type strain).</title>
        <authorList>
            <person name="Bowman J.P."/>
        </authorList>
    </citation>
    <scope>NUCLEOTIDE SEQUENCE [LARGE SCALE GENOMIC DNA]</scope>
    <source>
        <strain evidence="7 8">JCM 30614</strain>
    </source>
</reference>
<proteinExistence type="inferred from homology"/>
<dbReference type="GO" id="GO:0008933">
    <property type="term" value="F:peptidoglycan lytic transglycosylase activity"/>
    <property type="evidence" value="ECO:0007669"/>
    <property type="project" value="InterPro"/>
</dbReference>
<comment type="subcellular location">
    <subcellularLocation>
        <location evidence="1">Cell outer membrane</location>
        <topology evidence="1">Peripheral membrane protein</topology>
    </subcellularLocation>
</comment>
<feature type="domain" description="Solute-binding protein family 3/N-terminal" evidence="6">
    <location>
        <begin position="52"/>
        <end position="288"/>
    </location>
</feature>
<evidence type="ECO:0000313" key="8">
    <source>
        <dbReference type="Proteomes" id="UP000484164"/>
    </source>
</evidence>